<sequence>MSNGLYLAYSALAVMALAPIFYGSYESISRLKGPEKKKSSKAFPEFSDSDDSEDEIDSVGSKDAYMFPVYGSISLFSLYIILKYLDKNY</sequence>
<evidence type="ECO:0000313" key="3">
    <source>
        <dbReference type="EMBL" id="OMJ13591.1"/>
    </source>
</evidence>
<reference evidence="4" key="1">
    <citation type="submission" date="2017-01" db="EMBL/GenBank/DDBJ databases">
        <authorList>
            <person name="Wang Y."/>
            <person name="White M."/>
            <person name="Kvist S."/>
            <person name="Moncalvo J.-M."/>
        </authorList>
    </citation>
    <scope>NUCLEOTIDE SEQUENCE [LARGE SCALE GENOMIC DNA]</scope>
    <source>
        <strain evidence="4">ID-206-W2</strain>
    </source>
</reference>
<accession>A0A1R1XG37</accession>
<dbReference type="EMBL" id="LSSM01005021">
    <property type="protein sequence ID" value="OMJ13591.1"/>
    <property type="molecule type" value="Genomic_DNA"/>
</dbReference>
<name>A0A1R1XG37_9FUNG</name>
<keyword evidence="2" id="KW-1133">Transmembrane helix</keyword>
<evidence type="ECO:0000256" key="2">
    <source>
        <dbReference type="SAM" id="Phobius"/>
    </source>
</evidence>
<keyword evidence="2" id="KW-0472">Membrane</keyword>
<evidence type="ECO:0000313" key="4">
    <source>
        <dbReference type="Proteomes" id="UP000187429"/>
    </source>
</evidence>
<feature type="transmembrane region" description="Helical" evidence="2">
    <location>
        <begin position="64"/>
        <end position="82"/>
    </location>
</feature>
<proteinExistence type="predicted"/>
<protein>
    <submittedName>
        <fullName evidence="3">Minor histocompatibility antigen H13</fullName>
    </submittedName>
</protein>
<dbReference type="AlphaFoldDB" id="A0A1R1XG37"/>
<keyword evidence="2" id="KW-0812">Transmembrane</keyword>
<comment type="caution">
    <text evidence="3">The sequence shown here is derived from an EMBL/GenBank/DDBJ whole genome shotgun (WGS) entry which is preliminary data.</text>
</comment>
<gene>
    <name evidence="3" type="ORF">AYI69_g8941</name>
</gene>
<feature type="non-terminal residue" evidence="3">
    <location>
        <position position="89"/>
    </location>
</feature>
<keyword evidence="4" id="KW-1185">Reference proteome</keyword>
<dbReference type="OrthoDB" id="29661at2759"/>
<organism evidence="3 4">
    <name type="scientific">Smittium culicis</name>
    <dbReference type="NCBI Taxonomy" id="133412"/>
    <lineage>
        <taxon>Eukaryota</taxon>
        <taxon>Fungi</taxon>
        <taxon>Fungi incertae sedis</taxon>
        <taxon>Zoopagomycota</taxon>
        <taxon>Kickxellomycotina</taxon>
        <taxon>Harpellomycetes</taxon>
        <taxon>Harpellales</taxon>
        <taxon>Legeriomycetaceae</taxon>
        <taxon>Smittium</taxon>
    </lineage>
</organism>
<dbReference type="Proteomes" id="UP000187429">
    <property type="component" value="Unassembled WGS sequence"/>
</dbReference>
<feature type="transmembrane region" description="Helical" evidence="2">
    <location>
        <begin position="6"/>
        <end position="25"/>
    </location>
</feature>
<feature type="region of interest" description="Disordered" evidence="1">
    <location>
        <begin position="32"/>
        <end position="55"/>
    </location>
</feature>
<evidence type="ECO:0000256" key="1">
    <source>
        <dbReference type="SAM" id="MobiDB-lite"/>
    </source>
</evidence>